<dbReference type="PANTHER" id="PTHR43084">
    <property type="entry name" value="PERSULFIDE DIOXYGENASE ETHE1"/>
    <property type="match status" value="1"/>
</dbReference>
<dbReference type="Gene3D" id="3.60.15.10">
    <property type="entry name" value="Ribonuclease Z/Hydroxyacylglutathione hydrolase-like"/>
    <property type="match status" value="1"/>
</dbReference>
<dbReference type="EMBL" id="SDMP01000007">
    <property type="protein sequence ID" value="RYR50413.1"/>
    <property type="molecule type" value="Genomic_DNA"/>
</dbReference>
<sequence>MIMHYVKHKLRQVDQELREIIYFLFQKLGIIMTHSHIFGNRFLHCPRIHLSTQLMTTKDSVYGKFLGFCLPNLSLESCLQVSTVGEEMQYNPRLTKDEETFKNIMANLNLSYPKMIDVAVPANLVCGVQSKGCLCEQEARMSTNNTLQQPVSNGLSDLRTNLDRNNYKFLMDYGLE</sequence>
<dbReference type="Proteomes" id="UP000289738">
    <property type="component" value="Chromosome A07"/>
</dbReference>
<evidence type="ECO:0000313" key="2">
    <source>
        <dbReference type="Proteomes" id="UP000289738"/>
    </source>
</evidence>
<evidence type="ECO:0000313" key="1">
    <source>
        <dbReference type="EMBL" id="RYR50413.1"/>
    </source>
</evidence>
<dbReference type="PANTHER" id="PTHR43084:SF1">
    <property type="entry name" value="PERSULFIDE DIOXYGENASE ETHE1, MITOCHONDRIAL"/>
    <property type="match status" value="1"/>
</dbReference>
<dbReference type="GO" id="GO:0005739">
    <property type="term" value="C:mitochondrion"/>
    <property type="evidence" value="ECO:0007669"/>
    <property type="project" value="TreeGrafter"/>
</dbReference>
<dbReference type="InterPro" id="IPR036866">
    <property type="entry name" value="RibonucZ/Hydroxyglut_hydro"/>
</dbReference>
<dbReference type="AlphaFoldDB" id="A0A445CHK6"/>
<keyword evidence="2" id="KW-1185">Reference proteome</keyword>
<gene>
    <name evidence="1" type="ORF">Ahy_A07g037014</name>
</gene>
<comment type="caution">
    <text evidence="1">The sequence shown here is derived from an EMBL/GenBank/DDBJ whole genome shotgun (WGS) entry which is preliminary data.</text>
</comment>
<accession>A0A445CHK6</accession>
<name>A0A445CHK6_ARAHY</name>
<reference evidence="1 2" key="1">
    <citation type="submission" date="2019-01" db="EMBL/GenBank/DDBJ databases">
        <title>Sequencing of cultivated peanut Arachis hypogaea provides insights into genome evolution and oil improvement.</title>
        <authorList>
            <person name="Chen X."/>
        </authorList>
    </citation>
    <scope>NUCLEOTIDE SEQUENCE [LARGE SCALE GENOMIC DNA]</scope>
    <source>
        <strain evidence="2">cv. Fuhuasheng</strain>
        <tissue evidence="1">Leaves</tissue>
    </source>
</reference>
<protein>
    <submittedName>
        <fullName evidence="1">Uncharacterized protein</fullName>
    </submittedName>
</protein>
<dbReference type="InterPro" id="IPR051682">
    <property type="entry name" value="Mito_Persulfide_Diox"/>
</dbReference>
<proteinExistence type="predicted"/>
<dbReference type="GO" id="GO:0006749">
    <property type="term" value="P:glutathione metabolic process"/>
    <property type="evidence" value="ECO:0007669"/>
    <property type="project" value="TreeGrafter"/>
</dbReference>
<organism evidence="1 2">
    <name type="scientific">Arachis hypogaea</name>
    <name type="common">Peanut</name>
    <dbReference type="NCBI Taxonomy" id="3818"/>
    <lineage>
        <taxon>Eukaryota</taxon>
        <taxon>Viridiplantae</taxon>
        <taxon>Streptophyta</taxon>
        <taxon>Embryophyta</taxon>
        <taxon>Tracheophyta</taxon>
        <taxon>Spermatophyta</taxon>
        <taxon>Magnoliopsida</taxon>
        <taxon>eudicotyledons</taxon>
        <taxon>Gunneridae</taxon>
        <taxon>Pentapetalae</taxon>
        <taxon>rosids</taxon>
        <taxon>fabids</taxon>
        <taxon>Fabales</taxon>
        <taxon>Fabaceae</taxon>
        <taxon>Papilionoideae</taxon>
        <taxon>50 kb inversion clade</taxon>
        <taxon>dalbergioids sensu lato</taxon>
        <taxon>Dalbergieae</taxon>
        <taxon>Pterocarpus clade</taxon>
        <taxon>Arachis</taxon>
    </lineage>
</organism>
<dbReference type="GO" id="GO:0050313">
    <property type="term" value="F:sulfur dioxygenase activity"/>
    <property type="evidence" value="ECO:0007669"/>
    <property type="project" value="TreeGrafter"/>
</dbReference>
<dbReference type="GO" id="GO:0070813">
    <property type="term" value="P:hydrogen sulfide metabolic process"/>
    <property type="evidence" value="ECO:0007669"/>
    <property type="project" value="TreeGrafter"/>
</dbReference>